<feature type="region of interest" description="Disordered" evidence="1">
    <location>
        <begin position="1"/>
        <end position="21"/>
    </location>
</feature>
<comment type="caution">
    <text evidence="2">The sequence shown here is derived from an EMBL/GenBank/DDBJ whole genome shotgun (WGS) entry which is preliminary data.</text>
</comment>
<name>A0A4C2A4V7_EUMVA</name>
<dbReference type="EMBL" id="BGZK01002585">
    <property type="protein sequence ID" value="GBP95108.1"/>
    <property type="molecule type" value="Genomic_DNA"/>
</dbReference>
<sequence length="93" mass="10594">MAMRRRWPDGGSNSAWSCSPTRRRLPAAPAWSARRRPRAERHIASALPKISDPRRQVGRLLGKLETVQPVAVHVRVDCYSVYSFVPVPRKTVY</sequence>
<evidence type="ECO:0000256" key="1">
    <source>
        <dbReference type="SAM" id="MobiDB-lite"/>
    </source>
</evidence>
<evidence type="ECO:0000313" key="2">
    <source>
        <dbReference type="EMBL" id="GBP95108.1"/>
    </source>
</evidence>
<evidence type="ECO:0000313" key="3">
    <source>
        <dbReference type="Proteomes" id="UP000299102"/>
    </source>
</evidence>
<keyword evidence="3" id="KW-1185">Reference proteome</keyword>
<dbReference type="AlphaFoldDB" id="A0A4C2A4V7"/>
<gene>
    <name evidence="2" type="ORF">EVAR_68972_1</name>
</gene>
<protein>
    <submittedName>
        <fullName evidence="2">Uncharacterized protein</fullName>
    </submittedName>
</protein>
<reference evidence="2 3" key="1">
    <citation type="journal article" date="2019" name="Commun. Biol.">
        <title>The bagworm genome reveals a unique fibroin gene that provides high tensile strength.</title>
        <authorList>
            <person name="Kono N."/>
            <person name="Nakamura H."/>
            <person name="Ohtoshi R."/>
            <person name="Tomita M."/>
            <person name="Numata K."/>
            <person name="Arakawa K."/>
        </authorList>
    </citation>
    <scope>NUCLEOTIDE SEQUENCE [LARGE SCALE GENOMIC DNA]</scope>
</reference>
<feature type="compositionally biased region" description="Polar residues" evidence="1">
    <location>
        <begin position="11"/>
        <end position="20"/>
    </location>
</feature>
<dbReference type="Proteomes" id="UP000299102">
    <property type="component" value="Unassembled WGS sequence"/>
</dbReference>
<proteinExistence type="predicted"/>
<accession>A0A4C2A4V7</accession>
<organism evidence="2 3">
    <name type="scientific">Eumeta variegata</name>
    <name type="common">Bagworm moth</name>
    <name type="synonym">Eumeta japonica</name>
    <dbReference type="NCBI Taxonomy" id="151549"/>
    <lineage>
        <taxon>Eukaryota</taxon>
        <taxon>Metazoa</taxon>
        <taxon>Ecdysozoa</taxon>
        <taxon>Arthropoda</taxon>
        <taxon>Hexapoda</taxon>
        <taxon>Insecta</taxon>
        <taxon>Pterygota</taxon>
        <taxon>Neoptera</taxon>
        <taxon>Endopterygota</taxon>
        <taxon>Lepidoptera</taxon>
        <taxon>Glossata</taxon>
        <taxon>Ditrysia</taxon>
        <taxon>Tineoidea</taxon>
        <taxon>Psychidae</taxon>
        <taxon>Oiketicinae</taxon>
        <taxon>Eumeta</taxon>
    </lineage>
</organism>